<evidence type="ECO:0000256" key="6">
    <source>
        <dbReference type="ARBA" id="ARBA00023128"/>
    </source>
</evidence>
<evidence type="ECO:0000256" key="9">
    <source>
        <dbReference type="ARBA" id="ARBA00041520"/>
    </source>
</evidence>
<dbReference type="Ensembl" id="ENSCAFT00040041345.1">
    <property type="protein sequence ID" value="ENSCAFP00040036059.1"/>
    <property type="gene ID" value="ENSCAFG00040022272.1"/>
</dbReference>
<evidence type="ECO:0000256" key="8">
    <source>
        <dbReference type="ARBA" id="ARBA00039314"/>
    </source>
</evidence>
<feature type="region of interest" description="Disordered" evidence="15">
    <location>
        <begin position="149"/>
        <end position="184"/>
    </location>
</feature>
<comment type="catalytic activity">
    <reaction evidence="13">
        <text>S-hexadecanoyl-L-cysteinyl-[protein] + H2O = L-cysteinyl-[protein] + hexadecanoate + H(+)</text>
        <dbReference type="Rhea" id="RHEA:19233"/>
        <dbReference type="Rhea" id="RHEA-COMP:10131"/>
        <dbReference type="Rhea" id="RHEA-COMP:11032"/>
        <dbReference type="ChEBI" id="CHEBI:7896"/>
        <dbReference type="ChEBI" id="CHEBI:15377"/>
        <dbReference type="ChEBI" id="CHEBI:15378"/>
        <dbReference type="ChEBI" id="CHEBI:29950"/>
        <dbReference type="ChEBI" id="CHEBI:74151"/>
        <dbReference type="EC" id="3.1.2.22"/>
    </reaction>
    <physiologicalReaction direction="left-to-right" evidence="13">
        <dbReference type="Rhea" id="RHEA:19234"/>
    </physiologicalReaction>
</comment>
<comment type="catalytic activity">
    <reaction evidence="14">
        <text>mycophenolic acid O-acyl-beta-D-glucuronide + H2O = mycophenolate + D-glucuronate + H(+)</text>
        <dbReference type="Rhea" id="RHEA:34179"/>
        <dbReference type="ChEBI" id="CHEBI:15377"/>
        <dbReference type="ChEBI" id="CHEBI:15378"/>
        <dbReference type="ChEBI" id="CHEBI:58720"/>
        <dbReference type="ChEBI" id="CHEBI:62932"/>
        <dbReference type="ChEBI" id="CHEBI:66982"/>
        <dbReference type="EC" id="3.1.1.93"/>
    </reaction>
    <physiologicalReaction direction="left-to-right" evidence="14">
        <dbReference type="Rhea" id="RHEA:34180"/>
    </physiologicalReaction>
</comment>
<comment type="similarity">
    <text evidence="2">Belongs to the AB hydrolase superfamily.</text>
</comment>
<comment type="function">
    <text evidence="12">Acts as an acyl-protein thioesterase that hydrolyzes fatty acids from acylated residues in proteins. Regulates the mitochondrial S-depalmitoylation of the nucleophilic active site residue of peroxiredoxin-5/PRDX5, a key antioxidant protein, therefore modulating mitochondrial antioxidant ability. Also catalyzes the deglucuronidation of mycophenolic acid acyl-glucuronide, an active metabolite of the immunosuppressant drug mycophenolate.</text>
</comment>
<dbReference type="GO" id="GO:0102390">
    <property type="term" value="F:mycophenolic acid acyl-glucuronide esterase activity"/>
    <property type="evidence" value="ECO:0007669"/>
    <property type="project" value="UniProtKB-EC"/>
</dbReference>
<keyword evidence="5" id="KW-0809">Transit peptide</keyword>
<dbReference type="Proteomes" id="UP000694542">
    <property type="component" value="Chromosome 33"/>
</dbReference>
<evidence type="ECO:0000259" key="17">
    <source>
        <dbReference type="Pfam" id="PF00561"/>
    </source>
</evidence>
<evidence type="ECO:0000256" key="10">
    <source>
        <dbReference type="ARBA" id="ARBA00042645"/>
    </source>
</evidence>
<evidence type="ECO:0000256" key="4">
    <source>
        <dbReference type="ARBA" id="ARBA00022801"/>
    </source>
</evidence>
<dbReference type="Pfam" id="PF00561">
    <property type="entry name" value="Abhydrolase_1"/>
    <property type="match status" value="1"/>
</dbReference>
<evidence type="ECO:0000313" key="20">
    <source>
        <dbReference type="Proteomes" id="UP000694542"/>
    </source>
</evidence>
<evidence type="ECO:0000256" key="7">
    <source>
        <dbReference type="ARBA" id="ARBA00039132"/>
    </source>
</evidence>
<dbReference type="FunFam" id="3.40.50.1820:FF:000164">
    <property type="entry name" value="Mycophenolic acid acyl-glucuronide esterase, mitochondrial"/>
    <property type="match status" value="1"/>
</dbReference>
<evidence type="ECO:0000256" key="5">
    <source>
        <dbReference type="ARBA" id="ARBA00022946"/>
    </source>
</evidence>
<dbReference type="PANTHER" id="PTHR16138">
    <property type="entry name" value="MYCOPHENOLIC ACID ACYL-GLUCURONIDE ESTERASE, MITOCHONDRIAL"/>
    <property type="match status" value="1"/>
</dbReference>
<comment type="subcellular location">
    <subcellularLocation>
        <location evidence="1">Mitochondrion</location>
    </subcellularLocation>
</comment>
<dbReference type="InterPro" id="IPR029058">
    <property type="entry name" value="AB_hydrolase_fold"/>
</dbReference>
<evidence type="ECO:0000256" key="13">
    <source>
        <dbReference type="ARBA" id="ARBA00047409"/>
    </source>
</evidence>
<sequence>MHMQFFCCFLFCCFVLGLEGFISCSRKPFYSQTIFSRSVFESPQFYSSFEVNHPLGSLFLRVTREKGENNPKIQQFGHPESWRKKRGGRGWKDSGQTSAALPGRLETVHLESPPPRIPRSSPASPGTMPGFPWNAALRLLRRLQPRNGRLPTEVAAPGPLSASQAITGEPSRGLPGRDGGGGDAALRLRALAGPSPPLRVPLGQSRLPAGGACAARVAALGGRAGRRGAKMAGLRLAALGARVPCRRWGGAAVCGFRRGLSAWLARKPEGTPRWPPACRQKSSVSFLSRPELPNLAYKKLKGKSPGVIFIPGYLSNMNGTKALAIEEFCKSLGHACIRFDLSGVGNSDGNLQECTVGKWRKDVLSIIDDVAEGPQILVGTSLGGWLMFHAAIARPQKVVALIGVATAVDGLVTQFNQLPVEVKKEIEMKGMWDMPSKYSEEGIYHIQYSFIKEAEHHCLLHSPIPVNCPVRLLHGMKDDVIPWHTSIQVADRVVSTDVDVILRKHSDHRMKEKADIQLLVYTIDDLIDKLSTIVN</sequence>
<dbReference type="PANTHER" id="PTHR16138:SF7">
    <property type="entry name" value="PALMITOYL-PROTEIN THIOESTERASE ABHD10, MITOCHONDRIAL"/>
    <property type="match status" value="1"/>
</dbReference>
<evidence type="ECO:0000313" key="19">
    <source>
        <dbReference type="Ensembl" id="ENSCAFP00040036059.1"/>
    </source>
</evidence>
<keyword evidence="16" id="KW-0732">Signal</keyword>
<dbReference type="Gene3D" id="3.40.50.1820">
    <property type="entry name" value="alpha/beta hydrolase"/>
    <property type="match status" value="1"/>
</dbReference>
<protein>
    <recommendedName>
        <fullName evidence="8">Palmitoyl-protein thioesterase ABHD10, mitochondrial</fullName>
        <ecNumber evidence="7">3.1.1.93</ecNumber>
        <ecNumber evidence="3">3.1.2.22</ecNumber>
    </recommendedName>
    <alternativeName>
        <fullName evidence="10">Acyl-protein thioesterase ABHD10</fullName>
    </alternativeName>
    <alternativeName>
        <fullName evidence="11">Alpha/beta hydrolase domain-containing protein 10</fullName>
    </alternativeName>
    <alternativeName>
        <fullName evidence="9">Mycophenolic acid acyl-glucuronide esterase, mitochondrial</fullName>
    </alternativeName>
</protein>
<dbReference type="OrthoDB" id="408373at2759"/>
<evidence type="ECO:0000256" key="12">
    <source>
        <dbReference type="ARBA" id="ARBA00046047"/>
    </source>
</evidence>
<dbReference type="GO" id="GO:0008474">
    <property type="term" value="F:palmitoyl-(protein) hydrolase activity"/>
    <property type="evidence" value="ECO:0007669"/>
    <property type="project" value="UniProtKB-EC"/>
</dbReference>
<evidence type="ECO:0000256" key="16">
    <source>
        <dbReference type="SAM" id="SignalP"/>
    </source>
</evidence>
<dbReference type="EC" id="3.1.1.93" evidence="7"/>
<reference evidence="19" key="3">
    <citation type="submission" date="2025-05" db="UniProtKB">
        <authorList>
            <consortium name="Ensembl"/>
        </authorList>
    </citation>
    <scope>IDENTIFICATION</scope>
</reference>
<feature type="domain" description="AB hydrolase-1" evidence="17">
    <location>
        <begin position="307"/>
        <end position="406"/>
    </location>
</feature>
<keyword evidence="6" id="KW-0496">Mitochondrion</keyword>
<dbReference type="Proteomes" id="UP000694429">
    <property type="component" value="Chromosome 33"/>
</dbReference>
<evidence type="ECO:0000256" key="15">
    <source>
        <dbReference type="SAM" id="MobiDB-lite"/>
    </source>
</evidence>
<reference evidence="19" key="1">
    <citation type="submission" date="2018-10" db="EMBL/GenBank/DDBJ databases">
        <title>De novo assembly of a Great Dane genome.</title>
        <authorList>
            <person name="Kidd J.M."/>
            <person name="Pendleton A.L."/>
            <person name="Shen F."/>
            <person name="Emery S."/>
        </authorList>
    </citation>
    <scope>NUCLEOTIDE SEQUENCE [LARGE SCALE GENOMIC DNA]</scope>
    <source>
        <strain evidence="19">Great Dane</strain>
    </source>
</reference>
<evidence type="ECO:0000256" key="11">
    <source>
        <dbReference type="ARBA" id="ARBA00042704"/>
    </source>
</evidence>
<evidence type="ECO:0000256" key="2">
    <source>
        <dbReference type="ARBA" id="ARBA00008645"/>
    </source>
</evidence>
<feature type="region of interest" description="Disordered" evidence="15">
    <location>
        <begin position="70"/>
        <end position="130"/>
    </location>
</feature>
<keyword evidence="4" id="KW-0378">Hydrolase</keyword>
<evidence type="ECO:0000256" key="1">
    <source>
        <dbReference type="ARBA" id="ARBA00004173"/>
    </source>
</evidence>
<feature type="signal peptide" evidence="16">
    <location>
        <begin position="1"/>
        <end position="20"/>
    </location>
</feature>
<dbReference type="EC" id="3.1.2.22" evidence="3"/>
<evidence type="ECO:0000256" key="3">
    <source>
        <dbReference type="ARBA" id="ARBA00012423"/>
    </source>
</evidence>
<dbReference type="AlphaFoldDB" id="A0A8C0TG57"/>
<evidence type="ECO:0000256" key="14">
    <source>
        <dbReference type="ARBA" id="ARBA00047972"/>
    </source>
</evidence>
<accession>A0A8C0TG57</accession>
<dbReference type="InterPro" id="IPR000073">
    <property type="entry name" value="AB_hydrolase_1"/>
</dbReference>
<organism evidence="19 20">
    <name type="scientific">Canis lupus familiaris</name>
    <name type="common">Dog</name>
    <name type="synonym">Canis familiaris</name>
    <dbReference type="NCBI Taxonomy" id="9615"/>
    <lineage>
        <taxon>Eukaryota</taxon>
        <taxon>Metazoa</taxon>
        <taxon>Chordata</taxon>
        <taxon>Craniata</taxon>
        <taxon>Vertebrata</taxon>
        <taxon>Euteleostomi</taxon>
        <taxon>Mammalia</taxon>
        <taxon>Eutheria</taxon>
        <taxon>Laurasiatheria</taxon>
        <taxon>Carnivora</taxon>
        <taxon>Caniformia</taxon>
        <taxon>Canidae</taxon>
        <taxon>Canis</taxon>
    </lineage>
</organism>
<evidence type="ECO:0000313" key="18">
    <source>
        <dbReference type="Ensembl" id="ENSCAFP00030036555.1"/>
    </source>
</evidence>
<dbReference type="SUPFAM" id="SSF53474">
    <property type="entry name" value="alpha/beta-Hydrolases"/>
    <property type="match status" value="1"/>
</dbReference>
<reference evidence="18" key="2">
    <citation type="submission" date="2019-03" db="EMBL/GenBank/DDBJ databases">
        <authorList>
            <person name="Warren W.C."/>
            <person name="Johnson G.S."/>
        </authorList>
    </citation>
    <scope>NUCLEOTIDE SEQUENCE [LARGE SCALE GENOMIC DNA]</scope>
    <source>
        <strain evidence="18">Basenji</strain>
    </source>
</reference>
<dbReference type="GO" id="GO:0005739">
    <property type="term" value="C:mitochondrion"/>
    <property type="evidence" value="ECO:0007669"/>
    <property type="project" value="UniProtKB-SubCell"/>
</dbReference>
<dbReference type="Ensembl" id="ENSCAFT00030041903.1">
    <property type="protein sequence ID" value="ENSCAFP00030036555.1"/>
    <property type="gene ID" value="ENSCAFG00030022794.1"/>
</dbReference>
<proteinExistence type="inferred from homology"/>
<feature type="chain" id="PRO_5044673894" description="Palmitoyl-protein thioesterase ABHD10, mitochondrial" evidence="16">
    <location>
        <begin position="21"/>
        <end position="535"/>
    </location>
</feature>
<name>A0A8C0TG57_CANLF</name>
<dbReference type="InterPro" id="IPR052382">
    <property type="entry name" value="ABHD10_acyl-thioesterase"/>
</dbReference>